<proteinExistence type="predicted"/>
<sequence>MQSDRALLDQIRTTPWVVALLARFDFDVARAASGPVEPVHLAGGEFLEMIAGDASGGAFMLTGSGGRRPVVYVGSEGEGGLIAMSMRDALALVVGLPSLHDATAKPFGDDGSQLRDWLVQADHDLRADWPQLDMERGRLREALDLPPADELLAALHAAAADEHYRPISDAGERYRSMLE</sequence>
<dbReference type="EMBL" id="CP157974">
    <property type="protein sequence ID" value="XBT84529.1"/>
    <property type="molecule type" value="Genomic_DNA"/>
</dbReference>
<evidence type="ECO:0008006" key="2">
    <source>
        <dbReference type="Google" id="ProtNLM"/>
    </source>
</evidence>
<organism evidence="1">
    <name type="scientific">Micromonospora sp. HUAS YX12</name>
    <dbReference type="NCBI Taxonomy" id="3156396"/>
    <lineage>
        <taxon>Bacteria</taxon>
        <taxon>Bacillati</taxon>
        <taxon>Actinomycetota</taxon>
        <taxon>Actinomycetes</taxon>
        <taxon>Micromonosporales</taxon>
        <taxon>Micromonosporaceae</taxon>
        <taxon>Micromonospora</taxon>
    </lineage>
</organism>
<accession>A0AAU7R848</accession>
<dbReference type="RefSeq" id="WP_349880717.1">
    <property type="nucleotide sequence ID" value="NZ_CP157974.1"/>
</dbReference>
<protein>
    <recommendedName>
        <fullName evidence="2">SUKH-4 immunity protein of toxin-antitoxin system</fullName>
    </recommendedName>
</protein>
<dbReference type="AlphaFoldDB" id="A0AAU7R848"/>
<reference evidence="1" key="1">
    <citation type="submission" date="2024-06" db="EMBL/GenBank/DDBJ databases">
        <title>Micromonospora sp. strain HUAS YX12 genome sequences.</title>
        <authorList>
            <person name="Mo P."/>
        </authorList>
    </citation>
    <scope>NUCLEOTIDE SEQUENCE</scope>
    <source>
        <strain evidence="1">HUAS YX12</strain>
    </source>
</reference>
<gene>
    <name evidence="1" type="ORF">ABIH81_14230</name>
</gene>
<name>A0AAU7R848_9ACTN</name>
<evidence type="ECO:0000313" key="1">
    <source>
        <dbReference type="EMBL" id="XBT84529.1"/>
    </source>
</evidence>